<evidence type="ECO:0000313" key="3">
    <source>
        <dbReference type="Proteomes" id="UP000007575"/>
    </source>
</evidence>
<dbReference type="RefSeq" id="WP_014686642.1">
    <property type="nucleotide sequence ID" value="NC_017791.1"/>
</dbReference>
<feature type="chain" id="PRO_5003612646" description="Spore coat protein U domain-containing protein" evidence="1">
    <location>
        <begin position="20"/>
        <end position="151"/>
    </location>
</feature>
<evidence type="ECO:0008006" key="4">
    <source>
        <dbReference type="Google" id="ProtNLM"/>
    </source>
</evidence>
<dbReference type="KEGG" id="dgo:DGo_PB0278"/>
<dbReference type="OrthoDB" id="72348at2"/>
<protein>
    <recommendedName>
        <fullName evidence="4">Spore coat protein U domain-containing protein</fullName>
    </recommendedName>
</protein>
<dbReference type="HOGENOM" id="CLU_1728380_0_0_0"/>
<dbReference type="PATRIC" id="fig|745776.4.peg.3622"/>
<dbReference type="Proteomes" id="UP000007575">
    <property type="component" value="Plasmid P2"/>
</dbReference>
<evidence type="ECO:0000256" key="1">
    <source>
        <dbReference type="SAM" id="SignalP"/>
    </source>
</evidence>
<proteinExistence type="predicted"/>
<keyword evidence="1" id="KW-0732">Signal</keyword>
<organism evidence="2 3">
    <name type="scientific">Deinococcus gobiensis (strain DSM 21396 / JCM 16679 / CGMCC 1.7299 / I-0)</name>
    <dbReference type="NCBI Taxonomy" id="745776"/>
    <lineage>
        <taxon>Bacteria</taxon>
        <taxon>Thermotogati</taxon>
        <taxon>Deinococcota</taxon>
        <taxon>Deinococci</taxon>
        <taxon>Deinococcales</taxon>
        <taxon>Deinococcaceae</taxon>
        <taxon>Deinococcus</taxon>
    </lineage>
</organism>
<keyword evidence="3" id="KW-1185">Reference proteome</keyword>
<gene>
    <name evidence="2" type="ordered locus">DGo_PB0278</name>
</gene>
<dbReference type="EMBL" id="CP002193">
    <property type="protein sequence ID" value="AFD27547.1"/>
    <property type="molecule type" value="Genomic_DNA"/>
</dbReference>
<feature type="signal peptide" evidence="1">
    <location>
        <begin position="1"/>
        <end position="19"/>
    </location>
</feature>
<evidence type="ECO:0000313" key="2">
    <source>
        <dbReference type="EMBL" id="AFD27547.1"/>
    </source>
</evidence>
<accession>H8H200</accession>
<geneLocation type="plasmid" evidence="2 3">
    <name>P2</name>
</geneLocation>
<sequence>MHRPLLLSLAAGLLGSALAASPATTPVTVNATVNDLCEFTSATNISFDYQAATLSATGGAALVAVRCNQDTAPFIAYWDDTTWKADGSLDLKNGSQVLNVVLTTDDDPTPVMGAAGSGSHYTYGVKATAKAGQWAASNGTYTAVVDYYIGW</sequence>
<reference evidence="2 3" key="1">
    <citation type="journal article" date="2012" name="PLoS ONE">
        <title>Genome sequence and transcriptome analysis of the radioresistant bacterium Deinococcus gobiensis: insights into the extreme environmental adaptations.</title>
        <authorList>
            <person name="Yuan M."/>
            <person name="Chen M."/>
            <person name="Zhang W."/>
            <person name="Lu W."/>
            <person name="Wang J."/>
            <person name="Yang M."/>
            <person name="Zhao P."/>
            <person name="Tang R."/>
            <person name="Li X."/>
            <person name="Hao Y."/>
            <person name="Zhou Z."/>
            <person name="Zhan Y."/>
            <person name="Yu H."/>
            <person name="Teng C."/>
            <person name="Yan Y."/>
            <person name="Ping S."/>
            <person name="Wang Y."/>
            <person name="Lin M."/>
        </authorList>
    </citation>
    <scope>NUCLEOTIDE SEQUENCE [LARGE SCALE GENOMIC DNA]</scope>
    <source>
        <strain evidence="3">DSM 21396 / JCM 16679 / CGMCC 1.7299 / I-0</strain>
        <plasmid evidence="2">P2</plasmid>
    </source>
</reference>
<name>H8H200_DEIGI</name>
<dbReference type="AlphaFoldDB" id="H8H200"/>
<keyword evidence="2" id="KW-0614">Plasmid</keyword>